<evidence type="ECO:0000256" key="5">
    <source>
        <dbReference type="ARBA" id="ARBA00023136"/>
    </source>
</evidence>
<keyword evidence="5 6" id="KW-0472">Membrane</keyword>
<gene>
    <name evidence="7" type="ORF">Q8947_07410</name>
</gene>
<keyword evidence="8" id="KW-1185">Reference proteome</keyword>
<sequence>MSTRILVIIAALLLMVGVAAGAFGAHGLRAHVSADMLTVWQTAVLYQLIHALGLLALAALRPQLARGAATAGASFLLAGIVIFSGSLYVLVLTGTRAIGVITPVGGVCFLIGWLLVALAALRAPRAEAVNPDACTGARPHA</sequence>
<dbReference type="InterPro" id="IPR006696">
    <property type="entry name" value="DUF423"/>
</dbReference>
<evidence type="ECO:0000256" key="6">
    <source>
        <dbReference type="SAM" id="Phobius"/>
    </source>
</evidence>
<proteinExistence type="inferred from homology"/>
<comment type="subcellular location">
    <subcellularLocation>
        <location evidence="1">Membrane</location>
        <topology evidence="1">Multi-pass membrane protein</topology>
    </subcellularLocation>
</comment>
<evidence type="ECO:0000313" key="8">
    <source>
        <dbReference type="Proteomes" id="UP001232156"/>
    </source>
</evidence>
<feature type="transmembrane region" description="Helical" evidence="6">
    <location>
        <begin position="40"/>
        <end position="60"/>
    </location>
</feature>
<keyword evidence="4 6" id="KW-1133">Transmembrane helix</keyword>
<evidence type="ECO:0000256" key="2">
    <source>
        <dbReference type="ARBA" id="ARBA00009694"/>
    </source>
</evidence>
<feature type="transmembrane region" description="Helical" evidence="6">
    <location>
        <begin position="72"/>
        <end position="91"/>
    </location>
</feature>
<dbReference type="Proteomes" id="UP001232156">
    <property type="component" value="Unassembled WGS sequence"/>
</dbReference>
<evidence type="ECO:0000256" key="1">
    <source>
        <dbReference type="ARBA" id="ARBA00004141"/>
    </source>
</evidence>
<name>A0ABU1D6B5_9BURK</name>
<keyword evidence="3 6" id="KW-0812">Transmembrane</keyword>
<dbReference type="PANTHER" id="PTHR43461:SF1">
    <property type="entry name" value="TRANSMEMBRANE PROTEIN 256"/>
    <property type="match status" value="1"/>
</dbReference>
<dbReference type="EMBL" id="JAUZQE010000013">
    <property type="protein sequence ID" value="MDR4125812.1"/>
    <property type="molecule type" value="Genomic_DNA"/>
</dbReference>
<evidence type="ECO:0000313" key="7">
    <source>
        <dbReference type="EMBL" id="MDR4125812.1"/>
    </source>
</evidence>
<dbReference type="RefSeq" id="WP_347286915.1">
    <property type="nucleotide sequence ID" value="NZ_JAUZQE010000013.1"/>
</dbReference>
<protein>
    <submittedName>
        <fullName evidence="7">DUF423 domain-containing protein</fullName>
    </submittedName>
</protein>
<feature type="transmembrane region" description="Helical" evidence="6">
    <location>
        <begin position="97"/>
        <end position="121"/>
    </location>
</feature>
<evidence type="ECO:0000256" key="4">
    <source>
        <dbReference type="ARBA" id="ARBA00022989"/>
    </source>
</evidence>
<reference evidence="7 8" key="1">
    <citation type="submission" date="2023-08" db="EMBL/GenBank/DDBJ databases">
        <title>Alcaligenaceae gen. nov., a novel taxon isolated from the sludge of Yixing Pesticide Factory.</title>
        <authorList>
            <person name="Ruan L."/>
        </authorList>
    </citation>
    <scope>NUCLEOTIDE SEQUENCE [LARGE SCALE GENOMIC DNA]</scope>
    <source>
        <strain evidence="7 8">LG-2</strain>
    </source>
</reference>
<comment type="caution">
    <text evidence="7">The sequence shown here is derived from an EMBL/GenBank/DDBJ whole genome shotgun (WGS) entry which is preliminary data.</text>
</comment>
<accession>A0ABU1D6B5</accession>
<organism evidence="7 8">
    <name type="scientific">Yanghanlia caeni</name>
    <dbReference type="NCBI Taxonomy" id="3064283"/>
    <lineage>
        <taxon>Bacteria</taxon>
        <taxon>Pseudomonadati</taxon>
        <taxon>Pseudomonadota</taxon>
        <taxon>Betaproteobacteria</taxon>
        <taxon>Burkholderiales</taxon>
        <taxon>Alcaligenaceae</taxon>
        <taxon>Yanghanlia</taxon>
    </lineage>
</organism>
<dbReference type="Pfam" id="PF04241">
    <property type="entry name" value="DUF423"/>
    <property type="match status" value="1"/>
</dbReference>
<comment type="similarity">
    <text evidence="2">Belongs to the UPF0382 family.</text>
</comment>
<dbReference type="PANTHER" id="PTHR43461">
    <property type="entry name" value="TRANSMEMBRANE PROTEIN 256"/>
    <property type="match status" value="1"/>
</dbReference>
<evidence type="ECO:0000256" key="3">
    <source>
        <dbReference type="ARBA" id="ARBA00022692"/>
    </source>
</evidence>